<dbReference type="RefSeq" id="WP_075606606.1">
    <property type="nucleotide sequence ID" value="NZ_CP054198.1"/>
</dbReference>
<feature type="signal peptide" evidence="2">
    <location>
        <begin position="1"/>
        <end position="21"/>
    </location>
</feature>
<dbReference type="EMBL" id="CP121769">
    <property type="protein sequence ID" value="WGE10445.1"/>
    <property type="molecule type" value="Genomic_DNA"/>
</dbReference>
<evidence type="ECO:0000256" key="1">
    <source>
        <dbReference type="SAM" id="MobiDB-lite"/>
    </source>
</evidence>
<evidence type="ECO:0000313" key="3">
    <source>
        <dbReference type="EMBL" id="WGE10445.1"/>
    </source>
</evidence>
<keyword evidence="2" id="KW-0732">Signal</keyword>
<proteinExistence type="predicted"/>
<feature type="region of interest" description="Disordered" evidence="1">
    <location>
        <begin position="23"/>
        <end position="130"/>
    </location>
</feature>
<name>A0AAJ6AE33_GLAPU</name>
<evidence type="ECO:0000256" key="2">
    <source>
        <dbReference type="SAM" id="SignalP"/>
    </source>
</evidence>
<evidence type="ECO:0000313" key="4">
    <source>
        <dbReference type="Proteomes" id="UP001222296"/>
    </source>
</evidence>
<feature type="compositionally biased region" description="Basic and acidic residues" evidence="1">
    <location>
        <begin position="80"/>
        <end position="119"/>
    </location>
</feature>
<gene>
    <name evidence="3" type="ORF">QBL01_02210</name>
</gene>
<evidence type="ECO:0008006" key="5">
    <source>
        <dbReference type="Google" id="ProtNLM"/>
    </source>
</evidence>
<dbReference type="Proteomes" id="UP001222296">
    <property type="component" value="Chromosome"/>
</dbReference>
<feature type="compositionally biased region" description="Polar residues" evidence="1">
    <location>
        <begin position="52"/>
        <end position="61"/>
    </location>
</feature>
<dbReference type="AlphaFoldDB" id="A0AAJ6AE33"/>
<organism evidence="3 4">
    <name type="scientific">Glaesserella parasuis</name>
    <name type="common">Haemophilus parasuis</name>
    <dbReference type="NCBI Taxonomy" id="738"/>
    <lineage>
        <taxon>Bacteria</taxon>
        <taxon>Pseudomonadati</taxon>
        <taxon>Pseudomonadota</taxon>
        <taxon>Gammaproteobacteria</taxon>
        <taxon>Pasteurellales</taxon>
        <taxon>Pasteurellaceae</taxon>
        <taxon>Glaesserella</taxon>
    </lineage>
</organism>
<accession>A0AAJ6AE33</accession>
<protein>
    <recommendedName>
        <fullName evidence="5">Outer membrane lipoprotein A</fullName>
    </recommendedName>
</protein>
<feature type="chain" id="PRO_5042463825" description="Outer membrane lipoprotein A" evidence="2">
    <location>
        <begin position="22"/>
        <end position="382"/>
    </location>
</feature>
<feature type="compositionally biased region" description="Basic and acidic residues" evidence="1">
    <location>
        <begin position="32"/>
        <end position="47"/>
    </location>
</feature>
<reference evidence="3" key="1">
    <citation type="submission" date="2023-04" db="EMBL/GenBank/DDBJ databases">
        <title>Molecular characterization of the Integrative and Conjugative elements harboring multidrug-resistance gene from Glaesserella (Haemophilus) parasuis.</title>
        <authorList>
            <person name="Che Y."/>
            <person name="Zhou L."/>
        </authorList>
    </citation>
    <scope>NUCLEOTIDE SEQUENCE</scope>
    <source>
        <strain evidence="3">Z44</strain>
    </source>
</reference>
<dbReference type="PROSITE" id="PS51257">
    <property type="entry name" value="PROKAR_LIPOPROTEIN"/>
    <property type="match status" value="1"/>
</dbReference>
<sequence length="382" mass="42102">MNKTKKLSITLLASCILVACGGGGSSGGHQQVVDKTEVKIEPKKSETLKPTVGNSHSINEQPKQKEDSSLIETGKSISLDSDKVKSTEDTAIDKQLEPKETLSLSESKKPAAQDSEKMVPTEVEPSTSTKDTIVDKQLDENVNESLPKLDIKKELSSRTVSDQTIWSHFSKNGGHHDANSWISINLDGKELMLVEVDRSQLNDKQIHTLRDIDGELVGYYGYAALSKIMPSPYHPEENIAEYKYMALQEAKDDARSIPNVDMTYRGTMYYALDIAPQQALEADVSANYKNANKSISIDIFGKAERSDWYLTTHKPQEVGSDGSVFAQLYTRENGKLIKAGQFDGGLYGKNGEILLGKAKNEDITKQENNWKGVIGATAIKDK</sequence>